<keyword evidence="2 5" id="KW-0812">Transmembrane</keyword>
<evidence type="ECO:0000313" key="6">
    <source>
        <dbReference type="EMBL" id="NER14105.1"/>
    </source>
</evidence>
<evidence type="ECO:0000256" key="2">
    <source>
        <dbReference type="ARBA" id="ARBA00022692"/>
    </source>
</evidence>
<keyword evidence="4 5" id="KW-0472">Membrane</keyword>
<evidence type="ECO:0000256" key="1">
    <source>
        <dbReference type="ARBA" id="ARBA00004141"/>
    </source>
</evidence>
<comment type="subcellular location">
    <subcellularLocation>
        <location evidence="1">Membrane</location>
        <topology evidence="1">Multi-pass membrane protein</topology>
    </subcellularLocation>
</comment>
<evidence type="ECO:0000256" key="3">
    <source>
        <dbReference type="ARBA" id="ARBA00022989"/>
    </source>
</evidence>
<comment type="caution">
    <text evidence="6">The sequence shown here is derived from an EMBL/GenBank/DDBJ whole genome shotgun (WGS) entry which is preliminary data.</text>
</comment>
<reference evidence="6 7" key="1">
    <citation type="submission" date="2020-01" db="EMBL/GenBank/DDBJ databases">
        <title>Leptobacterium flavescens.</title>
        <authorList>
            <person name="Wang G."/>
        </authorList>
    </citation>
    <scope>NUCLEOTIDE SEQUENCE [LARGE SCALE GENOMIC DNA]</scope>
    <source>
        <strain evidence="6 7">KCTC 22160</strain>
    </source>
</reference>
<keyword evidence="7" id="KW-1185">Reference proteome</keyword>
<dbReference type="EMBL" id="JAABOO010000002">
    <property type="protein sequence ID" value="NER14105.1"/>
    <property type="molecule type" value="Genomic_DNA"/>
</dbReference>
<dbReference type="Pfam" id="PF09685">
    <property type="entry name" value="MamF_MmsF"/>
    <property type="match status" value="1"/>
</dbReference>
<protein>
    <submittedName>
        <fullName evidence="6">DUF4870 domain-containing protein</fullName>
    </submittedName>
</protein>
<name>A0A6P0ULH4_9FLAO</name>
<feature type="transmembrane region" description="Helical" evidence="5">
    <location>
        <begin position="58"/>
        <end position="91"/>
    </location>
</feature>
<dbReference type="Proteomes" id="UP000468581">
    <property type="component" value="Unassembled WGS sequence"/>
</dbReference>
<feature type="transmembrane region" description="Helical" evidence="5">
    <location>
        <begin position="12"/>
        <end position="38"/>
    </location>
</feature>
<organism evidence="6 7">
    <name type="scientific">Leptobacterium flavescens</name>
    <dbReference type="NCBI Taxonomy" id="472055"/>
    <lineage>
        <taxon>Bacteria</taxon>
        <taxon>Pseudomonadati</taxon>
        <taxon>Bacteroidota</taxon>
        <taxon>Flavobacteriia</taxon>
        <taxon>Flavobacteriales</taxon>
        <taxon>Flavobacteriaceae</taxon>
        <taxon>Leptobacterium</taxon>
    </lineage>
</organism>
<sequence length="156" mass="17760">MDSSINKHQKNLAAFVHISTFAKYFFPFGNFIIPLILWTSNKNESDYIDHHGKQALNFQISILLYSMALGIIAIPVILFTSWDFIGFADIFEHNTHHFDLDFDNGFRFRGGLAYLGIAGVLALGLFVLDIYCTITATIRANEGVLYRYPLTINFIK</sequence>
<evidence type="ECO:0000256" key="4">
    <source>
        <dbReference type="ARBA" id="ARBA00023136"/>
    </source>
</evidence>
<keyword evidence="3 5" id="KW-1133">Transmembrane helix</keyword>
<evidence type="ECO:0000313" key="7">
    <source>
        <dbReference type="Proteomes" id="UP000468581"/>
    </source>
</evidence>
<feature type="transmembrane region" description="Helical" evidence="5">
    <location>
        <begin position="112"/>
        <end position="131"/>
    </location>
</feature>
<dbReference type="RefSeq" id="WP_163607369.1">
    <property type="nucleotide sequence ID" value="NZ_JAABOO010000002.1"/>
</dbReference>
<dbReference type="InterPro" id="IPR019109">
    <property type="entry name" value="MamF_MmsF"/>
</dbReference>
<proteinExistence type="predicted"/>
<gene>
    <name evidence="6" type="ORF">GWK08_11685</name>
</gene>
<dbReference type="AlphaFoldDB" id="A0A6P0ULH4"/>
<accession>A0A6P0ULH4</accession>
<evidence type="ECO:0000256" key="5">
    <source>
        <dbReference type="SAM" id="Phobius"/>
    </source>
</evidence>